<dbReference type="GO" id="GO:0007005">
    <property type="term" value="P:mitochondrion organization"/>
    <property type="evidence" value="ECO:0007669"/>
    <property type="project" value="TreeGrafter"/>
</dbReference>
<dbReference type="OrthoDB" id="10256793at2759"/>
<dbReference type="PANTHER" id="PTHR44145:SF3">
    <property type="entry name" value="DNAJ HOMOLOG SUBFAMILY A MEMBER 3, MITOCHONDRIAL"/>
    <property type="match status" value="1"/>
</dbReference>
<feature type="transmembrane region" description="Helical" evidence="3">
    <location>
        <begin position="129"/>
        <end position="147"/>
    </location>
</feature>
<feature type="compositionally biased region" description="Basic and acidic residues" evidence="2">
    <location>
        <begin position="66"/>
        <end position="75"/>
    </location>
</feature>
<feature type="compositionally biased region" description="Low complexity" evidence="2">
    <location>
        <begin position="76"/>
        <end position="93"/>
    </location>
</feature>
<keyword evidence="3" id="KW-1133">Transmembrane helix</keyword>
<dbReference type="Proteomes" id="UP000301870">
    <property type="component" value="Unplaced"/>
</dbReference>
<evidence type="ECO:0000256" key="3">
    <source>
        <dbReference type="SAM" id="Phobius"/>
    </source>
</evidence>
<evidence type="ECO:0000256" key="2">
    <source>
        <dbReference type="SAM" id="MobiDB-lite"/>
    </source>
</evidence>
<dbReference type="GO" id="GO:0051082">
    <property type="term" value="F:unfolded protein binding"/>
    <property type="evidence" value="ECO:0007669"/>
    <property type="project" value="InterPro"/>
</dbReference>
<dbReference type="SUPFAM" id="SSF49493">
    <property type="entry name" value="HSP40/DnaJ peptide-binding domain"/>
    <property type="match status" value="1"/>
</dbReference>
<dbReference type="InterPro" id="IPR051938">
    <property type="entry name" value="Apopto_cytoskel_mod"/>
</dbReference>
<feature type="region of interest" description="Disordered" evidence="2">
    <location>
        <begin position="60"/>
        <end position="109"/>
    </location>
</feature>
<dbReference type="GO" id="GO:0043066">
    <property type="term" value="P:negative regulation of apoptotic process"/>
    <property type="evidence" value="ECO:0007669"/>
    <property type="project" value="TreeGrafter"/>
</dbReference>
<keyword evidence="1" id="KW-0143">Chaperone</keyword>
<dbReference type="PANTHER" id="PTHR44145">
    <property type="entry name" value="DNAJ HOMOLOG SUBFAMILY A MEMBER 3, MITOCHONDRIAL"/>
    <property type="match status" value="1"/>
</dbReference>
<accession>A0A9J7EQS9</accession>
<sequence>MPCTSSHTTIRLSRKGMKRVSQHGYGDHYVHIKIQVPKSLSSKQKALMYAYAELEEDTPGQIHGVSLDRDEKAKTSSDTGAGKSKSSGTFTGGEHIHQANRDTDDHERNNSKTWTFLESLGDAYKSNKMYFVSGFVMAVIVSMYVMMHDPLDRFGANKYVTTLDNLPARDIDTNYGYQRAIKREREQHPELYQDLEEA</sequence>
<gene>
    <name evidence="5" type="primary">LOC111363727</name>
</gene>
<evidence type="ECO:0000256" key="1">
    <source>
        <dbReference type="ARBA" id="ARBA00023186"/>
    </source>
</evidence>
<dbReference type="GO" id="GO:0006457">
    <property type="term" value="P:protein folding"/>
    <property type="evidence" value="ECO:0007669"/>
    <property type="project" value="InterPro"/>
</dbReference>
<dbReference type="AlphaFoldDB" id="A0A9J7EQS9"/>
<dbReference type="InterPro" id="IPR008971">
    <property type="entry name" value="HSP40/DnaJ_pept-bd"/>
</dbReference>
<keyword evidence="3" id="KW-0812">Transmembrane</keyword>
<dbReference type="GO" id="GO:0005739">
    <property type="term" value="C:mitochondrion"/>
    <property type="evidence" value="ECO:0007669"/>
    <property type="project" value="TreeGrafter"/>
</dbReference>
<evidence type="ECO:0000313" key="5">
    <source>
        <dbReference type="RefSeq" id="XP_022836351.1"/>
    </source>
</evidence>
<name>A0A9J7EQS9_SPOLT</name>
<dbReference type="RefSeq" id="XP_022836351.1">
    <property type="nucleotide sequence ID" value="XM_022980583.1"/>
</dbReference>
<keyword evidence="4" id="KW-1185">Reference proteome</keyword>
<keyword evidence="3" id="KW-0472">Membrane</keyword>
<protein>
    <submittedName>
        <fullName evidence="5">Protein tumorous imaginal discs, mitochondrial-like isoform X1</fullName>
    </submittedName>
</protein>
<organism evidence="4 5">
    <name type="scientific">Spodoptera litura</name>
    <name type="common">Asian cotton leafworm</name>
    <dbReference type="NCBI Taxonomy" id="69820"/>
    <lineage>
        <taxon>Eukaryota</taxon>
        <taxon>Metazoa</taxon>
        <taxon>Ecdysozoa</taxon>
        <taxon>Arthropoda</taxon>
        <taxon>Hexapoda</taxon>
        <taxon>Insecta</taxon>
        <taxon>Pterygota</taxon>
        <taxon>Neoptera</taxon>
        <taxon>Endopterygota</taxon>
        <taxon>Lepidoptera</taxon>
        <taxon>Glossata</taxon>
        <taxon>Ditrysia</taxon>
        <taxon>Noctuoidea</taxon>
        <taxon>Noctuidae</taxon>
        <taxon>Amphipyrinae</taxon>
        <taxon>Spodoptera</taxon>
    </lineage>
</organism>
<reference evidence="5" key="1">
    <citation type="submission" date="2025-08" db="UniProtKB">
        <authorList>
            <consortium name="RefSeq"/>
        </authorList>
    </citation>
    <scope>IDENTIFICATION</scope>
    <source>
        <strain evidence="5">Ishihara</strain>
        <tissue evidence="5">Whole body</tissue>
    </source>
</reference>
<dbReference type="KEGG" id="sliu:111363727"/>
<dbReference type="GeneID" id="111363727"/>
<dbReference type="Gene3D" id="2.60.260.20">
    <property type="entry name" value="Urease metallochaperone UreE, N-terminal domain"/>
    <property type="match status" value="1"/>
</dbReference>
<feature type="compositionally biased region" description="Basic and acidic residues" evidence="2">
    <location>
        <begin position="94"/>
        <end position="109"/>
    </location>
</feature>
<proteinExistence type="predicted"/>
<evidence type="ECO:0000313" key="4">
    <source>
        <dbReference type="Proteomes" id="UP000301870"/>
    </source>
</evidence>